<accession>A0A1Y1Y645</accession>
<protein>
    <submittedName>
        <fullName evidence="1">Uncharacterized protein</fullName>
    </submittedName>
</protein>
<reference evidence="1 2" key="1">
    <citation type="submission" date="2016-07" db="EMBL/GenBank/DDBJ databases">
        <title>Pervasive Adenine N6-methylation of Active Genes in Fungi.</title>
        <authorList>
            <consortium name="DOE Joint Genome Institute"/>
            <person name="Mondo S.J."/>
            <person name="Dannebaum R.O."/>
            <person name="Kuo R.C."/>
            <person name="Labutti K."/>
            <person name="Haridas S."/>
            <person name="Kuo A."/>
            <person name="Salamov A."/>
            <person name="Ahrendt S.R."/>
            <person name="Lipzen A."/>
            <person name="Sullivan W."/>
            <person name="Andreopoulos W.B."/>
            <person name="Clum A."/>
            <person name="Lindquist E."/>
            <person name="Daum C."/>
            <person name="Ramamoorthy G.K."/>
            <person name="Gryganskyi A."/>
            <person name="Culley D."/>
            <person name="Magnuson J.K."/>
            <person name="James T.Y."/>
            <person name="O'Malley M.A."/>
            <person name="Stajich J.E."/>
            <person name="Spatafora J.W."/>
            <person name="Visel A."/>
            <person name="Grigoriev I.V."/>
        </authorList>
    </citation>
    <scope>NUCLEOTIDE SEQUENCE [LARGE SCALE GENOMIC DNA]</scope>
    <source>
        <strain evidence="1 2">CBS 931.73</strain>
    </source>
</reference>
<dbReference type="EMBL" id="MCFE01000233">
    <property type="protein sequence ID" value="ORX93501.1"/>
    <property type="molecule type" value="Genomic_DNA"/>
</dbReference>
<comment type="caution">
    <text evidence="1">The sequence shown here is derived from an EMBL/GenBank/DDBJ whole genome shotgun (WGS) entry which is preliminary data.</text>
</comment>
<keyword evidence="2" id="KW-1185">Reference proteome</keyword>
<organism evidence="1 2">
    <name type="scientific">Basidiobolus meristosporus CBS 931.73</name>
    <dbReference type="NCBI Taxonomy" id="1314790"/>
    <lineage>
        <taxon>Eukaryota</taxon>
        <taxon>Fungi</taxon>
        <taxon>Fungi incertae sedis</taxon>
        <taxon>Zoopagomycota</taxon>
        <taxon>Entomophthoromycotina</taxon>
        <taxon>Basidiobolomycetes</taxon>
        <taxon>Basidiobolales</taxon>
        <taxon>Basidiobolaceae</taxon>
        <taxon>Basidiobolus</taxon>
    </lineage>
</organism>
<dbReference type="AlphaFoldDB" id="A0A1Y1Y645"/>
<evidence type="ECO:0000313" key="2">
    <source>
        <dbReference type="Proteomes" id="UP000193498"/>
    </source>
</evidence>
<evidence type="ECO:0000313" key="1">
    <source>
        <dbReference type="EMBL" id="ORX93501.1"/>
    </source>
</evidence>
<dbReference type="Proteomes" id="UP000193498">
    <property type="component" value="Unassembled WGS sequence"/>
</dbReference>
<name>A0A1Y1Y645_9FUNG</name>
<proteinExistence type="predicted"/>
<gene>
    <name evidence="1" type="ORF">K493DRAFT_36156</name>
</gene>
<sequence>MPPGNSGTFEVNGRSFILGIVELPNIFQQKASLLSQYLLRPNGILQFLSRRPLLMDKPYWQEDQLRNWRISEPTFQVEDDTSLEPYSLIQQRLFDDIVNDKVTVVVNHEDVQLPSPYEIYFLPTPVETPPIRPTETKHSKKFQKTPIFTLNSARSSASIASPMATLFCATPTLVNWSAANSKLSASPKIESVEEPTLPTIETTQGQEETLQVSNRSTAVHNSM</sequence>
<dbReference type="InParanoid" id="A0A1Y1Y645"/>